<name>A0ACB8BV37_9AGAM</name>
<accession>A0ACB8BV37</accession>
<dbReference type="Proteomes" id="UP000790709">
    <property type="component" value="Unassembled WGS sequence"/>
</dbReference>
<comment type="caution">
    <text evidence="1">The sequence shown here is derived from an EMBL/GenBank/DDBJ whole genome shotgun (WGS) entry which is preliminary data.</text>
</comment>
<gene>
    <name evidence="1" type="ORF">BV22DRAFT_1043594</name>
</gene>
<protein>
    <submittedName>
        <fullName evidence="1">Fasciclin-domain-containing protein</fullName>
    </submittedName>
</protein>
<dbReference type="EMBL" id="MU266337">
    <property type="protein sequence ID" value="KAH7929830.1"/>
    <property type="molecule type" value="Genomic_DNA"/>
</dbReference>
<keyword evidence="2" id="KW-1185">Reference proteome</keyword>
<organism evidence="1 2">
    <name type="scientific">Leucogyrophana mollusca</name>
    <dbReference type="NCBI Taxonomy" id="85980"/>
    <lineage>
        <taxon>Eukaryota</taxon>
        <taxon>Fungi</taxon>
        <taxon>Dikarya</taxon>
        <taxon>Basidiomycota</taxon>
        <taxon>Agaricomycotina</taxon>
        <taxon>Agaricomycetes</taxon>
        <taxon>Agaricomycetidae</taxon>
        <taxon>Boletales</taxon>
        <taxon>Boletales incertae sedis</taxon>
        <taxon>Leucogyrophana</taxon>
    </lineage>
</organism>
<evidence type="ECO:0000313" key="2">
    <source>
        <dbReference type="Proteomes" id="UP000790709"/>
    </source>
</evidence>
<reference evidence="1" key="1">
    <citation type="journal article" date="2021" name="New Phytol.">
        <title>Evolutionary innovations through gain and loss of genes in the ectomycorrhizal Boletales.</title>
        <authorList>
            <person name="Wu G."/>
            <person name="Miyauchi S."/>
            <person name="Morin E."/>
            <person name="Kuo A."/>
            <person name="Drula E."/>
            <person name="Varga T."/>
            <person name="Kohler A."/>
            <person name="Feng B."/>
            <person name="Cao Y."/>
            <person name="Lipzen A."/>
            <person name="Daum C."/>
            <person name="Hundley H."/>
            <person name="Pangilinan J."/>
            <person name="Johnson J."/>
            <person name="Barry K."/>
            <person name="LaButti K."/>
            <person name="Ng V."/>
            <person name="Ahrendt S."/>
            <person name="Min B."/>
            <person name="Choi I.G."/>
            <person name="Park H."/>
            <person name="Plett J.M."/>
            <person name="Magnuson J."/>
            <person name="Spatafora J.W."/>
            <person name="Nagy L.G."/>
            <person name="Henrissat B."/>
            <person name="Grigoriev I.V."/>
            <person name="Yang Z.L."/>
            <person name="Xu J."/>
            <person name="Martin F.M."/>
        </authorList>
    </citation>
    <scope>NUCLEOTIDE SEQUENCE</scope>
    <source>
        <strain evidence="1">KUC20120723A-06</strain>
    </source>
</reference>
<evidence type="ECO:0000313" key="1">
    <source>
        <dbReference type="EMBL" id="KAH7929830.1"/>
    </source>
</evidence>
<sequence>MQFSSFALATFCASIVHAQSTTVIDDFEAALIGDSAFDLFLSLVEGIPADRVSEFSSLLTSNHTLAIPKYYLLFLHSRSSLTTFLPGMVLGDPSGIIPLLSYHFVRLPVSHTSVASSANHIIIPTALTDFSTVFLEPDQSQVLVLSKELDGTIHVLNQPTDVVLTPQDDMVILDDTYTWSTTSDMLVVPTTFSKTMPSSNISTFTEIASAVGIVDALETLSGLTLFVPQDEAFSSVESTLRHLNSLELASVLSGHVVNSTLYSPQLTAGVTQANFAGQMLSTDGITVSLEGGNTANILTSDVLLQNGVVHIIDNVLLPDIVKSAPVSSLSVGPWVVASLALAMGGILAVVIACCRVRGARSMSPSGWKFESTSYIRLT</sequence>
<proteinExistence type="predicted"/>